<feature type="region of interest" description="Disordered" evidence="1">
    <location>
        <begin position="142"/>
        <end position="165"/>
    </location>
</feature>
<dbReference type="Proteomes" id="UP001448614">
    <property type="component" value="Unassembled WGS sequence"/>
</dbReference>
<accession>A0ABV0GYP4</accession>
<dbReference type="EMBL" id="JBBMFV010000004">
    <property type="protein sequence ID" value="MEO3943364.1"/>
    <property type="molecule type" value="Genomic_DNA"/>
</dbReference>
<keyword evidence="3" id="KW-1185">Reference proteome</keyword>
<name>A0ABV0GYP4_PAENI</name>
<protein>
    <submittedName>
        <fullName evidence="2">Uncharacterized protein</fullName>
    </submittedName>
</protein>
<dbReference type="PROSITE" id="PS51257">
    <property type="entry name" value="PROKAR_LIPOPROTEIN"/>
    <property type="match status" value="1"/>
</dbReference>
<evidence type="ECO:0000256" key="1">
    <source>
        <dbReference type="SAM" id="MobiDB-lite"/>
    </source>
</evidence>
<proteinExistence type="predicted"/>
<comment type="caution">
    <text evidence="2">The sequence shown here is derived from an EMBL/GenBank/DDBJ whole genome shotgun (WGS) entry which is preliminary data.</text>
</comment>
<gene>
    <name evidence="2" type="ORF">V3C41_20010</name>
</gene>
<feature type="compositionally biased region" description="Low complexity" evidence="1">
    <location>
        <begin position="147"/>
        <end position="165"/>
    </location>
</feature>
<evidence type="ECO:0000313" key="2">
    <source>
        <dbReference type="EMBL" id="MEO3943364.1"/>
    </source>
</evidence>
<sequence length="165" mass="17356">MRQLQFCCPVPEPPEGSDGFPTALASAAAGCSVKLHCGVSGFATCAVLPTDYGSLVDNSEAQGFARVGGGKVLQVPAQAKPAVSQRLNSRMVINEDRDTVPFPELGTDLESIQAGRQVYRDDGARAGVDHARRANTYADDFRPTKHSSAQSSTAAMMVSAAASRR</sequence>
<organism evidence="2 3">
    <name type="scientific">Paenarthrobacter nicotinovorans</name>
    <name type="common">Arthrobacter nicotinovorans</name>
    <dbReference type="NCBI Taxonomy" id="29320"/>
    <lineage>
        <taxon>Bacteria</taxon>
        <taxon>Bacillati</taxon>
        <taxon>Actinomycetota</taxon>
        <taxon>Actinomycetes</taxon>
        <taxon>Micrococcales</taxon>
        <taxon>Micrococcaceae</taxon>
        <taxon>Paenarthrobacter</taxon>
    </lineage>
</organism>
<evidence type="ECO:0000313" key="3">
    <source>
        <dbReference type="Proteomes" id="UP001448614"/>
    </source>
</evidence>
<reference evidence="2 3" key="1">
    <citation type="journal article" date="2024" name="Appl. Microbiol. Biotechnol.">
        <title>Biosynthetic gene clusters with biotechnological applications in novel Antarctic isolates from Actinomycetota.</title>
        <authorList>
            <person name="Bruna P."/>
            <person name="Nunez-Montero K."/>
            <person name="Contreras M.J."/>
            <person name="Leal K."/>
            <person name="Garcia M."/>
            <person name="Abanto M."/>
            <person name="Barrientos L."/>
        </authorList>
    </citation>
    <scope>NUCLEOTIDE SEQUENCE [LARGE SCALE GENOMIC DNA]</scope>
    <source>
        <strain evidence="2 3">Se16.17</strain>
    </source>
</reference>